<dbReference type="Proteomes" id="UP001500724">
    <property type="component" value="Unassembled WGS sequence"/>
</dbReference>
<dbReference type="Pfam" id="PF15579">
    <property type="entry name" value="Imm52"/>
    <property type="match status" value="1"/>
</dbReference>
<feature type="domain" description="Immunity protein 52" evidence="1">
    <location>
        <begin position="7"/>
        <end position="181"/>
    </location>
</feature>
<organism evidence="2 3">
    <name type="scientific">Streptomyces thermocarboxydovorans</name>
    <dbReference type="NCBI Taxonomy" id="59298"/>
    <lineage>
        <taxon>Bacteria</taxon>
        <taxon>Bacillati</taxon>
        <taxon>Actinomycetota</taxon>
        <taxon>Actinomycetes</taxon>
        <taxon>Kitasatosporales</taxon>
        <taxon>Streptomycetaceae</taxon>
        <taxon>Streptomyces</taxon>
    </lineage>
</organism>
<gene>
    <name evidence="2" type="ORF">GCM10009535_05340</name>
</gene>
<name>A0ABP3SC94_9ACTN</name>
<evidence type="ECO:0000313" key="3">
    <source>
        <dbReference type="Proteomes" id="UP001500724"/>
    </source>
</evidence>
<accession>A0ABP3SC94</accession>
<dbReference type="EMBL" id="BAAAGU010000004">
    <property type="protein sequence ID" value="GAA0632561.1"/>
    <property type="molecule type" value="Genomic_DNA"/>
</dbReference>
<keyword evidence="3" id="KW-1185">Reference proteome</keyword>
<sequence length="239" mass="25353">MRRVVRGFWGPRQEPAQALAARWSTTLTRFAELLPDAVHKTSDDGTWTWLTADSTPVRPDEKSLLEALRAAQAADDWSAADGTSLRLLAGDVSPGWKLEIAALAGGTPQYLLQSLVATIVAPDEARLPDAELLTAVAETWHPDYGDVSDRAVTAALKKEAGFKIGTPSVGWVGYLSPVRASRIPDGLADATRRLSEPEGGALLTIAQPGDTAPVVSAFNALKAAGALDPLPQPMDRPTL</sequence>
<proteinExistence type="predicted"/>
<dbReference type="RefSeq" id="WP_343997641.1">
    <property type="nucleotide sequence ID" value="NZ_BAAAGU010000004.1"/>
</dbReference>
<evidence type="ECO:0000259" key="1">
    <source>
        <dbReference type="Pfam" id="PF15579"/>
    </source>
</evidence>
<reference evidence="3" key="1">
    <citation type="journal article" date="2019" name="Int. J. Syst. Evol. Microbiol.">
        <title>The Global Catalogue of Microorganisms (GCM) 10K type strain sequencing project: providing services to taxonomists for standard genome sequencing and annotation.</title>
        <authorList>
            <consortium name="The Broad Institute Genomics Platform"/>
            <consortium name="The Broad Institute Genome Sequencing Center for Infectious Disease"/>
            <person name="Wu L."/>
            <person name="Ma J."/>
        </authorList>
    </citation>
    <scope>NUCLEOTIDE SEQUENCE [LARGE SCALE GENOMIC DNA]</scope>
    <source>
        <strain evidence="3">JCM 10367</strain>
    </source>
</reference>
<comment type="caution">
    <text evidence="2">The sequence shown here is derived from an EMBL/GenBank/DDBJ whole genome shotgun (WGS) entry which is preliminary data.</text>
</comment>
<evidence type="ECO:0000313" key="2">
    <source>
        <dbReference type="EMBL" id="GAA0632561.1"/>
    </source>
</evidence>
<protein>
    <recommendedName>
        <fullName evidence="1">Immunity protein 52 domain-containing protein</fullName>
    </recommendedName>
</protein>
<dbReference type="InterPro" id="IPR028969">
    <property type="entry name" value="Imm52"/>
</dbReference>